<feature type="transmembrane region" description="Helical" evidence="5">
    <location>
        <begin position="132"/>
        <end position="159"/>
    </location>
</feature>
<dbReference type="Gene3D" id="1.20.1250.20">
    <property type="entry name" value="MFS general substrate transporter like domains"/>
    <property type="match status" value="1"/>
</dbReference>
<feature type="transmembrane region" description="Helical" evidence="5">
    <location>
        <begin position="298"/>
        <end position="317"/>
    </location>
</feature>
<name>A0A4C1T0E3_EUMVA</name>
<feature type="transmembrane region" description="Helical" evidence="5">
    <location>
        <begin position="70"/>
        <end position="93"/>
    </location>
</feature>
<sequence>MSICLREICDNAFQELSDIYFFTAIVISDILIYRTCVNTLNYPKSECELLLASGPKSNETRRIENEVQQYASYVTMVQSVILALFPAFLSFFLGVWSDMYGRKPLIVWPLFGGCVSAFLMVIYSTMNNLGPWWILLTAVPYSLSGGDVALITGVYCYITDISTEADRSLRISLLDTSVFTASVVGTLSSPYVLKLIGKVNLLMVTAAVYVLAYVYANIWIVESITVSVRGTFRTMLDCSLVRSMVETCLKRRPNRTRSIIFLLIICSAISILVINGLSNLEYLYTRQKLQWSLESYSIYGAVNTLVQVVGLLVGVTFMQKVLKISDIHLVLLSYLSIIGEYLIRAFAVKSWHMYLGTSVSLFKGLASPLIRSIISKIIPGDDMAKIFSLLGVMTGFLPVVAPLIFNSLYAVTIDVFPGGIYLFCASINTVALGMLW</sequence>
<evidence type="ECO:0000256" key="4">
    <source>
        <dbReference type="ARBA" id="ARBA00023136"/>
    </source>
</evidence>
<feature type="transmembrane region" description="Helical" evidence="5">
    <location>
        <begin position="415"/>
        <end position="435"/>
    </location>
</feature>
<feature type="transmembrane region" description="Helical" evidence="5">
    <location>
        <begin position="259"/>
        <end position="278"/>
    </location>
</feature>
<accession>A0A4C1T0E3</accession>
<dbReference type="Proteomes" id="UP000299102">
    <property type="component" value="Unassembled WGS sequence"/>
</dbReference>
<feature type="transmembrane region" description="Helical" evidence="5">
    <location>
        <begin position="329"/>
        <end position="347"/>
    </location>
</feature>
<organism evidence="6 7">
    <name type="scientific">Eumeta variegata</name>
    <name type="common">Bagworm moth</name>
    <name type="synonym">Eumeta japonica</name>
    <dbReference type="NCBI Taxonomy" id="151549"/>
    <lineage>
        <taxon>Eukaryota</taxon>
        <taxon>Metazoa</taxon>
        <taxon>Ecdysozoa</taxon>
        <taxon>Arthropoda</taxon>
        <taxon>Hexapoda</taxon>
        <taxon>Insecta</taxon>
        <taxon>Pterygota</taxon>
        <taxon>Neoptera</taxon>
        <taxon>Endopterygota</taxon>
        <taxon>Lepidoptera</taxon>
        <taxon>Glossata</taxon>
        <taxon>Ditrysia</taxon>
        <taxon>Tineoidea</taxon>
        <taxon>Psychidae</taxon>
        <taxon>Oiketicinae</taxon>
        <taxon>Eumeta</taxon>
    </lineage>
</organism>
<dbReference type="PANTHER" id="PTHR23507:SF39">
    <property type="entry name" value="GH23453P-RELATED"/>
    <property type="match status" value="1"/>
</dbReference>
<gene>
    <name evidence="6" type="primary">SLC46A3</name>
    <name evidence="6" type="ORF">EVAR_78094_1</name>
</gene>
<feature type="transmembrane region" description="Helical" evidence="5">
    <location>
        <begin position="105"/>
        <end position="126"/>
    </location>
</feature>
<dbReference type="Pfam" id="PF07690">
    <property type="entry name" value="MFS_1"/>
    <property type="match status" value="1"/>
</dbReference>
<dbReference type="InterPro" id="IPR036259">
    <property type="entry name" value="MFS_trans_sf"/>
</dbReference>
<dbReference type="GO" id="GO:0022857">
    <property type="term" value="F:transmembrane transporter activity"/>
    <property type="evidence" value="ECO:0007669"/>
    <property type="project" value="InterPro"/>
</dbReference>
<dbReference type="PANTHER" id="PTHR23507">
    <property type="entry name" value="ZGC:174356"/>
    <property type="match status" value="1"/>
</dbReference>
<dbReference type="AlphaFoldDB" id="A0A4C1T0E3"/>
<evidence type="ECO:0000313" key="6">
    <source>
        <dbReference type="EMBL" id="GBP07952.1"/>
    </source>
</evidence>
<reference evidence="6 7" key="1">
    <citation type="journal article" date="2019" name="Commun. Biol.">
        <title>The bagworm genome reveals a unique fibroin gene that provides high tensile strength.</title>
        <authorList>
            <person name="Kono N."/>
            <person name="Nakamura H."/>
            <person name="Ohtoshi R."/>
            <person name="Tomita M."/>
            <person name="Numata K."/>
            <person name="Arakawa K."/>
        </authorList>
    </citation>
    <scope>NUCLEOTIDE SEQUENCE [LARGE SCALE GENOMIC DNA]</scope>
</reference>
<keyword evidence="4 5" id="KW-0472">Membrane</keyword>
<evidence type="ECO:0000256" key="5">
    <source>
        <dbReference type="SAM" id="Phobius"/>
    </source>
</evidence>
<feature type="transmembrane region" description="Helical" evidence="5">
    <location>
        <begin position="386"/>
        <end position="409"/>
    </location>
</feature>
<proteinExistence type="predicted"/>
<protein>
    <submittedName>
        <fullName evidence="6">Solute carrier family 46 member 3</fullName>
    </submittedName>
</protein>
<evidence type="ECO:0000256" key="1">
    <source>
        <dbReference type="ARBA" id="ARBA00004141"/>
    </source>
</evidence>
<keyword evidence="7" id="KW-1185">Reference proteome</keyword>
<feature type="transmembrane region" description="Helical" evidence="5">
    <location>
        <begin position="199"/>
        <end position="220"/>
    </location>
</feature>
<evidence type="ECO:0000256" key="2">
    <source>
        <dbReference type="ARBA" id="ARBA00022692"/>
    </source>
</evidence>
<evidence type="ECO:0000256" key="3">
    <source>
        <dbReference type="ARBA" id="ARBA00022989"/>
    </source>
</evidence>
<comment type="subcellular location">
    <subcellularLocation>
        <location evidence="1">Membrane</location>
        <topology evidence="1">Multi-pass membrane protein</topology>
    </subcellularLocation>
</comment>
<dbReference type="EMBL" id="BGZK01000028">
    <property type="protein sequence ID" value="GBP07952.1"/>
    <property type="molecule type" value="Genomic_DNA"/>
</dbReference>
<dbReference type="GO" id="GO:0016020">
    <property type="term" value="C:membrane"/>
    <property type="evidence" value="ECO:0007669"/>
    <property type="project" value="UniProtKB-SubCell"/>
</dbReference>
<dbReference type="SUPFAM" id="SSF103473">
    <property type="entry name" value="MFS general substrate transporter"/>
    <property type="match status" value="1"/>
</dbReference>
<keyword evidence="2 5" id="KW-0812">Transmembrane</keyword>
<keyword evidence="3 5" id="KW-1133">Transmembrane helix</keyword>
<dbReference type="OrthoDB" id="430300at2759"/>
<dbReference type="InterPro" id="IPR011701">
    <property type="entry name" value="MFS"/>
</dbReference>
<comment type="caution">
    <text evidence="6">The sequence shown here is derived from an EMBL/GenBank/DDBJ whole genome shotgun (WGS) entry which is preliminary data.</text>
</comment>
<feature type="transmembrane region" description="Helical" evidence="5">
    <location>
        <begin position="171"/>
        <end position="193"/>
    </location>
</feature>
<evidence type="ECO:0000313" key="7">
    <source>
        <dbReference type="Proteomes" id="UP000299102"/>
    </source>
</evidence>